<protein>
    <submittedName>
        <fullName evidence="2">Uncharacterized protein</fullName>
    </submittedName>
</protein>
<evidence type="ECO:0000313" key="2">
    <source>
        <dbReference type="EMBL" id="QHT31632.1"/>
    </source>
</evidence>
<accession>A0A6C0ESC0</accession>
<evidence type="ECO:0000256" key="1">
    <source>
        <dbReference type="SAM" id="Phobius"/>
    </source>
</evidence>
<organism evidence="2">
    <name type="scientific">viral metagenome</name>
    <dbReference type="NCBI Taxonomy" id="1070528"/>
    <lineage>
        <taxon>unclassified sequences</taxon>
        <taxon>metagenomes</taxon>
        <taxon>organismal metagenomes</taxon>
    </lineage>
</organism>
<keyword evidence="1" id="KW-1133">Transmembrane helix</keyword>
<dbReference type="AlphaFoldDB" id="A0A6C0ESC0"/>
<dbReference type="EMBL" id="MN738924">
    <property type="protein sequence ID" value="QHT31632.1"/>
    <property type="molecule type" value="Genomic_DNA"/>
</dbReference>
<keyword evidence="1" id="KW-0812">Transmembrane</keyword>
<keyword evidence="1" id="KW-0472">Membrane</keyword>
<sequence length="79" mass="9352">MYNLKQIIRIHKINFAILLFLVMFSIVHYLKPGFIYNKDGGFRPFGLGYRNKTVVPIWVVAILLAILCYLAVLYYLMYF</sequence>
<feature type="transmembrane region" description="Helical" evidence="1">
    <location>
        <begin position="12"/>
        <end position="30"/>
    </location>
</feature>
<name>A0A6C0ESC0_9ZZZZ</name>
<proteinExistence type="predicted"/>
<reference evidence="2" key="1">
    <citation type="journal article" date="2020" name="Nature">
        <title>Giant virus diversity and host interactions through global metagenomics.</title>
        <authorList>
            <person name="Schulz F."/>
            <person name="Roux S."/>
            <person name="Paez-Espino D."/>
            <person name="Jungbluth S."/>
            <person name="Walsh D.A."/>
            <person name="Denef V.J."/>
            <person name="McMahon K.D."/>
            <person name="Konstantinidis K.T."/>
            <person name="Eloe-Fadrosh E.A."/>
            <person name="Kyrpides N.C."/>
            <person name="Woyke T."/>
        </authorList>
    </citation>
    <scope>NUCLEOTIDE SEQUENCE</scope>
    <source>
        <strain evidence="2">GVMAG-M-3300009155-48</strain>
    </source>
</reference>
<feature type="transmembrane region" description="Helical" evidence="1">
    <location>
        <begin position="55"/>
        <end position="76"/>
    </location>
</feature>